<keyword evidence="2" id="KW-1185">Reference proteome</keyword>
<dbReference type="GO" id="GO:1901605">
    <property type="term" value="P:alpha-amino acid metabolic process"/>
    <property type="evidence" value="ECO:0007669"/>
    <property type="project" value="UniProtKB-ARBA"/>
</dbReference>
<dbReference type="Proteomes" id="UP000256269">
    <property type="component" value="Unassembled WGS sequence"/>
</dbReference>
<evidence type="ECO:0000313" key="2">
    <source>
        <dbReference type="Proteomes" id="UP000256269"/>
    </source>
</evidence>
<gene>
    <name evidence="1" type="ORF">BCF44_11169</name>
</gene>
<name>A0A3E0HBU0_9PSEU</name>
<dbReference type="AlphaFoldDB" id="A0A3E0HBU0"/>
<dbReference type="Gene3D" id="3.40.50.1100">
    <property type="match status" value="1"/>
</dbReference>
<dbReference type="InterPro" id="IPR036052">
    <property type="entry name" value="TrpB-like_PALP_sf"/>
</dbReference>
<evidence type="ECO:0000313" key="1">
    <source>
        <dbReference type="EMBL" id="REH41767.1"/>
    </source>
</evidence>
<accession>A0A3E0HBU0</accession>
<protein>
    <submittedName>
        <fullName evidence="1">Cysteine synthase A</fullName>
    </submittedName>
</protein>
<comment type="caution">
    <text evidence="1">The sequence shown here is derived from an EMBL/GenBank/DDBJ whole genome shotgun (WGS) entry which is preliminary data.</text>
</comment>
<dbReference type="EMBL" id="QUNO01000011">
    <property type="protein sequence ID" value="REH41767.1"/>
    <property type="molecule type" value="Genomic_DNA"/>
</dbReference>
<dbReference type="RefSeq" id="WP_281283155.1">
    <property type="nucleotide sequence ID" value="NZ_CP144375.1"/>
</dbReference>
<proteinExistence type="predicted"/>
<organism evidence="1 2">
    <name type="scientific">Kutzneria buriramensis</name>
    <dbReference type="NCBI Taxonomy" id="1045776"/>
    <lineage>
        <taxon>Bacteria</taxon>
        <taxon>Bacillati</taxon>
        <taxon>Actinomycetota</taxon>
        <taxon>Actinomycetes</taxon>
        <taxon>Pseudonocardiales</taxon>
        <taxon>Pseudonocardiaceae</taxon>
        <taxon>Kutzneria</taxon>
    </lineage>
</organism>
<sequence length="41" mass="4779">MQTPREKGYAAAIEKAEEVHRDWPGSWFACQHENLDNVRAH</sequence>
<reference evidence="1 2" key="1">
    <citation type="submission" date="2018-08" db="EMBL/GenBank/DDBJ databases">
        <title>Genomic Encyclopedia of Archaeal and Bacterial Type Strains, Phase II (KMG-II): from individual species to whole genera.</title>
        <authorList>
            <person name="Goeker M."/>
        </authorList>
    </citation>
    <scope>NUCLEOTIDE SEQUENCE [LARGE SCALE GENOMIC DNA]</scope>
    <source>
        <strain evidence="1 2">DSM 45791</strain>
    </source>
</reference>